<feature type="region of interest" description="Disordered" evidence="1">
    <location>
        <begin position="511"/>
        <end position="554"/>
    </location>
</feature>
<sequence length="697" mass="77531">MARRKAIPTGEGWFRVTSTHQRQPMVRSHQHSSIHATRGARPAWRQKWFPKGQLHRGTSINDFVSQGKLFFPKTPSPTNFTTHSPARLNRHSTVAELFPCLYLQPINAINGRSHIPLKIELWIRGVSRDIEVSIISWDEEPCALPTLADHTPTAEFFQKTKQENIQATTTLARTSGRDVVSVDYDTLLAVFKTLRDGPQKDNIEQSLRAAGYTAGPDGRKTGDAAVRSELEVSGHQQTGELPLGDINVASATVHHPGLNSPYARPHTQNTAPLFQSPYPRRNGPAATRPNIRPTLSLLHNSPASAVPPPKTQPNNPLAPNPNTIPGQPTQSPYQPSIKPNSPNRPQESPDPRQAQPTPVPSGRLTQPQAQPEGTLSDPIPISPGEPAPNPTKQATPEPGNCDLIQSPTLGPQGEEASHIQIVNPIQLPSGEDEPVEVHSDKKDLEVRSIKEEGQAEDIEPSEHEKIQPSEEPSEEIEPWEEPEEPEEVSPMDDEGADDLMDYELDPEYTMEEEERQFLETEAPPAFPTDGFPQAYRQVDRPHESPPSRREFSDELCAIREDLETEARLREEEEAYISALADPAQAHLLEQEEQTYLEAQAALLEEDLVQAEQQGSNEVPPDQLPMNQNETEHHNETTIQMSVQNELRRSARISRKPPTKHYSPKKSRTKKQFASGPRKGRTSGGVLRHSGAAGRQWF</sequence>
<evidence type="ECO:0000313" key="2">
    <source>
        <dbReference type="EMBL" id="KAF3340579.1"/>
    </source>
</evidence>
<feature type="region of interest" description="Disordered" evidence="1">
    <location>
        <begin position="608"/>
        <end position="697"/>
    </location>
</feature>
<reference evidence="2" key="1">
    <citation type="submission" date="2020-01" db="EMBL/GenBank/DDBJ databases">
        <title>Genome sequence of Kobresia littledalei, the first chromosome-level genome in the family Cyperaceae.</title>
        <authorList>
            <person name="Qu G."/>
        </authorList>
    </citation>
    <scope>NUCLEOTIDE SEQUENCE</scope>
    <source>
        <strain evidence="2">C.B.Clarke</strain>
        <tissue evidence="2">Leaf</tissue>
    </source>
</reference>
<protein>
    <submittedName>
        <fullName evidence="2">Filamentous hemagglutinin</fullName>
    </submittedName>
</protein>
<feature type="compositionally biased region" description="Acidic residues" evidence="1">
    <location>
        <begin position="471"/>
        <end position="499"/>
    </location>
</feature>
<feature type="compositionally biased region" description="Basic and acidic residues" evidence="1">
    <location>
        <begin position="435"/>
        <end position="453"/>
    </location>
</feature>
<feature type="compositionally biased region" description="Basic residues" evidence="1">
    <location>
        <begin position="649"/>
        <end position="670"/>
    </location>
</feature>
<dbReference type="AlphaFoldDB" id="A0A833RXX8"/>
<organism evidence="2 3">
    <name type="scientific">Carex littledalei</name>
    <dbReference type="NCBI Taxonomy" id="544730"/>
    <lineage>
        <taxon>Eukaryota</taxon>
        <taxon>Viridiplantae</taxon>
        <taxon>Streptophyta</taxon>
        <taxon>Embryophyta</taxon>
        <taxon>Tracheophyta</taxon>
        <taxon>Spermatophyta</taxon>
        <taxon>Magnoliopsida</taxon>
        <taxon>Liliopsida</taxon>
        <taxon>Poales</taxon>
        <taxon>Cyperaceae</taxon>
        <taxon>Cyperoideae</taxon>
        <taxon>Cariceae</taxon>
        <taxon>Carex</taxon>
        <taxon>Carex subgen. Euthyceras</taxon>
    </lineage>
</organism>
<comment type="caution">
    <text evidence="2">The sequence shown here is derived from an EMBL/GenBank/DDBJ whole genome shotgun (WGS) entry which is preliminary data.</text>
</comment>
<feature type="compositionally biased region" description="Polar residues" evidence="1">
    <location>
        <begin position="363"/>
        <end position="373"/>
    </location>
</feature>
<accession>A0A833RXX8</accession>
<evidence type="ECO:0000256" key="1">
    <source>
        <dbReference type="SAM" id="MobiDB-lite"/>
    </source>
</evidence>
<evidence type="ECO:0000313" key="3">
    <source>
        <dbReference type="Proteomes" id="UP000623129"/>
    </source>
</evidence>
<dbReference type="Proteomes" id="UP000623129">
    <property type="component" value="Unassembled WGS sequence"/>
</dbReference>
<feature type="compositionally biased region" description="Polar residues" evidence="1">
    <location>
        <begin position="320"/>
        <end position="346"/>
    </location>
</feature>
<dbReference type="EMBL" id="SWLB01000002">
    <property type="protein sequence ID" value="KAF3340579.1"/>
    <property type="molecule type" value="Genomic_DNA"/>
</dbReference>
<feature type="compositionally biased region" description="Pro residues" evidence="1">
    <location>
        <begin position="305"/>
        <end position="319"/>
    </location>
</feature>
<proteinExistence type="predicted"/>
<feature type="compositionally biased region" description="Pro residues" evidence="1">
    <location>
        <begin position="380"/>
        <end position="389"/>
    </location>
</feature>
<feature type="region of interest" description="Disordered" evidence="1">
    <location>
        <begin position="255"/>
        <end position="499"/>
    </location>
</feature>
<gene>
    <name evidence="2" type="ORF">FCM35_KLT09423</name>
</gene>
<keyword evidence="3" id="KW-1185">Reference proteome</keyword>
<feature type="compositionally biased region" description="Basic and acidic residues" evidence="1">
    <location>
        <begin position="537"/>
        <end position="554"/>
    </location>
</feature>
<name>A0A833RXX8_9POAL</name>